<feature type="region of interest" description="Disordered" evidence="1">
    <location>
        <begin position="19"/>
        <end position="54"/>
    </location>
</feature>
<protein>
    <recommendedName>
        <fullName evidence="4">Minor tail protein</fullName>
    </recommendedName>
</protein>
<evidence type="ECO:0000313" key="2">
    <source>
        <dbReference type="EMBL" id="MFC4124943.1"/>
    </source>
</evidence>
<proteinExistence type="predicted"/>
<sequence>MTTIGEYFEQTQIRGINEGIGEPGIAQSFNGTPKDGSLELPTGSPGPTGPQGPAAHRFRWEGDISDPVALASLAESLGPAQAGKAWRVESTNTLMYWNGSAFDVFAEAFGGHGPTGEVNTLTMGTVTTGAVGADLEITITGTPPSQTLDITVPRGVQGAQGPIGSPGPLREATDYDDTTPPVDGAVPLWNSTTSKWTPTPYPGWRGPWTAFEGASWDGGAGFIASASGTSTSPNTLCTINVPAQDVDWRPLVFGGALVRTTATDNSNRVDIEARITNAAGQIVGYGPGTPFGLESFTRVQPQYNTASMTPASSVGVVSAGVPAVIAIVLRRNLGSGSYNYIRTGAHATVWAVPVTGAP</sequence>
<accession>A0ABV8L2Z4</accession>
<evidence type="ECO:0000256" key="1">
    <source>
        <dbReference type="SAM" id="MobiDB-lite"/>
    </source>
</evidence>
<organism evidence="2 3">
    <name type="scientific">Nocardia rhizosphaerae</name>
    <dbReference type="NCBI Taxonomy" id="1691571"/>
    <lineage>
        <taxon>Bacteria</taxon>
        <taxon>Bacillati</taxon>
        <taxon>Actinomycetota</taxon>
        <taxon>Actinomycetes</taxon>
        <taxon>Mycobacteriales</taxon>
        <taxon>Nocardiaceae</taxon>
        <taxon>Nocardia</taxon>
    </lineage>
</organism>
<keyword evidence="3" id="KW-1185">Reference proteome</keyword>
<dbReference type="RefSeq" id="WP_378547861.1">
    <property type="nucleotide sequence ID" value="NZ_JBHSBA010000003.1"/>
</dbReference>
<reference evidence="3" key="1">
    <citation type="journal article" date="2019" name="Int. J. Syst. Evol. Microbiol.">
        <title>The Global Catalogue of Microorganisms (GCM) 10K type strain sequencing project: providing services to taxonomists for standard genome sequencing and annotation.</title>
        <authorList>
            <consortium name="The Broad Institute Genomics Platform"/>
            <consortium name="The Broad Institute Genome Sequencing Center for Infectious Disease"/>
            <person name="Wu L."/>
            <person name="Ma J."/>
        </authorList>
    </citation>
    <scope>NUCLEOTIDE SEQUENCE [LARGE SCALE GENOMIC DNA]</scope>
    <source>
        <strain evidence="3">CGMCC 4.7204</strain>
    </source>
</reference>
<dbReference type="Proteomes" id="UP001595767">
    <property type="component" value="Unassembled WGS sequence"/>
</dbReference>
<evidence type="ECO:0000313" key="3">
    <source>
        <dbReference type="Proteomes" id="UP001595767"/>
    </source>
</evidence>
<gene>
    <name evidence="2" type="ORF">ACFOW8_08395</name>
</gene>
<dbReference type="EMBL" id="JBHSBA010000003">
    <property type="protein sequence ID" value="MFC4124943.1"/>
    <property type="molecule type" value="Genomic_DNA"/>
</dbReference>
<name>A0ABV8L2Z4_9NOCA</name>
<evidence type="ECO:0008006" key="4">
    <source>
        <dbReference type="Google" id="ProtNLM"/>
    </source>
</evidence>
<comment type="caution">
    <text evidence="2">The sequence shown here is derived from an EMBL/GenBank/DDBJ whole genome shotgun (WGS) entry which is preliminary data.</text>
</comment>